<dbReference type="OrthoDB" id="3470137at2"/>
<evidence type="ECO:0000313" key="3">
    <source>
        <dbReference type="Proteomes" id="UP000215043"/>
    </source>
</evidence>
<dbReference type="Proteomes" id="UP000215043">
    <property type="component" value="Chromosome"/>
</dbReference>
<name>A0A223RVS1_9ACTN</name>
<accession>A0A223RVS1</accession>
<dbReference type="EMBL" id="CP022752">
    <property type="protein sequence ID" value="ASU79971.1"/>
    <property type="molecule type" value="Genomic_DNA"/>
</dbReference>
<dbReference type="KEGG" id="aey:CDG81_18795"/>
<dbReference type="RefSeq" id="WP_052427844.1">
    <property type="nucleotide sequence ID" value="NZ_CP022752.1"/>
</dbReference>
<sequence length="222" mass="23545">MVQVRRYTKKDGTEVRRHTRSAPGKGGGPSGSVGVLVAVVLSLAALGTGENVLAPGSARQDERPTWRHGGSVFTVVDSEESGSCAGRSYGRVVDFFTEHPCRKLRRALLTVPDGSGETMLVAVSRTTMPSTGAAKRLRELLDTPGTGNLAELSRDSPSWPEAEFTGTYYASAREGATVTVAEATPGSDRDVPEPSALHEAARTALLRPGRWGRSGQRGGARW</sequence>
<gene>
    <name evidence="2" type="ORF">CDG81_18795</name>
</gene>
<dbReference type="AlphaFoldDB" id="A0A223RVS1"/>
<reference evidence="2 3" key="1">
    <citation type="submission" date="2017-08" db="EMBL/GenBank/DDBJ databases">
        <title>The complete genome sequence of moderately halophilic actinomycete Actinopolyspora erythraea YIM 90600, the producer of novel erythromycin, novel actinopolysporins A-C and tubercidin.</title>
        <authorList>
            <person name="Yin M."/>
            <person name="Tang S."/>
        </authorList>
    </citation>
    <scope>NUCLEOTIDE SEQUENCE [LARGE SCALE GENOMIC DNA]</scope>
    <source>
        <strain evidence="2 3">YIM 90600</strain>
    </source>
</reference>
<feature type="region of interest" description="Disordered" evidence="1">
    <location>
        <begin position="1"/>
        <end position="29"/>
    </location>
</feature>
<evidence type="ECO:0000313" key="2">
    <source>
        <dbReference type="EMBL" id="ASU79971.1"/>
    </source>
</evidence>
<proteinExistence type="predicted"/>
<protein>
    <submittedName>
        <fullName evidence="2">Uncharacterized protein</fullName>
    </submittedName>
</protein>
<evidence type="ECO:0000256" key="1">
    <source>
        <dbReference type="SAM" id="MobiDB-lite"/>
    </source>
</evidence>
<organism evidence="2 3">
    <name type="scientific">Actinopolyspora erythraea</name>
    <dbReference type="NCBI Taxonomy" id="414996"/>
    <lineage>
        <taxon>Bacteria</taxon>
        <taxon>Bacillati</taxon>
        <taxon>Actinomycetota</taxon>
        <taxon>Actinomycetes</taxon>
        <taxon>Actinopolysporales</taxon>
        <taxon>Actinopolysporaceae</taxon>
        <taxon>Actinopolyspora</taxon>
    </lineage>
</organism>